<dbReference type="Proteomes" id="UP000244722">
    <property type="component" value="Unassembled WGS sequence"/>
</dbReference>
<dbReference type="GO" id="GO:0045002">
    <property type="term" value="P:double-strand break repair via single-strand annealing"/>
    <property type="evidence" value="ECO:0007669"/>
    <property type="project" value="TreeGrafter"/>
</dbReference>
<evidence type="ECO:0000313" key="7">
    <source>
        <dbReference type="EMBL" id="PUU75041.1"/>
    </source>
</evidence>
<organism evidence="7 8">
    <name type="scientific">Tuber borchii</name>
    <name type="common">White truffle</name>
    <dbReference type="NCBI Taxonomy" id="42251"/>
    <lineage>
        <taxon>Eukaryota</taxon>
        <taxon>Fungi</taxon>
        <taxon>Dikarya</taxon>
        <taxon>Ascomycota</taxon>
        <taxon>Pezizomycotina</taxon>
        <taxon>Pezizomycetes</taxon>
        <taxon>Pezizales</taxon>
        <taxon>Tuberaceae</taxon>
        <taxon>Tuber</taxon>
    </lineage>
</organism>
<evidence type="ECO:0000313" key="8">
    <source>
        <dbReference type="Proteomes" id="UP000244722"/>
    </source>
</evidence>
<dbReference type="InterPro" id="IPR041247">
    <property type="entry name" value="Rad52_fam"/>
</dbReference>
<dbReference type="GO" id="GO:0003697">
    <property type="term" value="F:single-stranded DNA binding"/>
    <property type="evidence" value="ECO:0007669"/>
    <property type="project" value="UniProtKB-ARBA"/>
</dbReference>
<feature type="compositionally biased region" description="Pro residues" evidence="6">
    <location>
        <begin position="340"/>
        <end position="352"/>
    </location>
</feature>
<evidence type="ECO:0000256" key="5">
    <source>
        <dbReference type="ARBA" id="ARBA00077224"/>
    </source>
</evidence>
<feature type="compositionally biased region" description="Polar residues" evidence="6">
    <location>
        <begin position="284"/>
        <end position="306"/>
    </location>
</feature>
<dbReference type="AlphaFoldDB" id="A0A2T6ZHS7"/>
<gene>
    <name evidence="7" type="ORF">B9Z19DRAFT_1054765</name>
</gene>
<sequence length="568" mass="61281">MSSLDISQRVIPYTKQEQEGLQAQLDGMLGPEYVSYRPAPGGSSVAYLRGDVAITLANEIFGFNGWSSEIKDVAIDEVCCLENHGKWTVTTSVHLRITLKDGTFREDIGTGESHNQRTKSAAIVASKKQAVTDALKRTFRTFGNALGNCLYDKQHIKGTRRMKAVQPVQEPNYYKPRSTRDRMIKQEESLVTPSLPGSSSEAPREKIISENDLAEGFDEYGGDEYDYLGAFEDGDDFSEHVADEDMVEAADDVFKRPTPPTPTGVKSTLARAGGNQAVIAPKNQNTLVPGLQQGQNGQHGRTSPNIPAQPPAHQPRPFQTQNRGPQLPPQNPAIGQRPLQKPPNVPQGPRTPTPTGQMGPRVNSLANSTTHNLRNVQQPGPKISPPPYATPQSIPVLPAPSLNGQPETPVSHQHNAHVGFLTSKALLGHEDNPKILQGDSGVIPPDHAFNPHKESTIPRSAGIDHSKSSPVPRKQIQAGGGNGSPFPRKNFENPSSELNRQIGQPPLPRGTGAFRQPTPSVGGIKRPADANAPRVANGPGRSTLGDSSETRLNARISAFGSDPKRVKN</sequence>
<dbReference type="InterPro" id="IPR007232">
    <property type="entry name" value="Rad52_Rad59_Rad22"/>
</dbReference>
<dbReference type="Gene3D" id="3.30.390.80">
    <property type="entry name" value="DNA repair protein Rad52/59/22"/>
    <property type="match status" value="1"/>
</dbReference>
<dbReference type="InterPro" id="IPR042525">
    <property type="entry name" value="Rad52_Rad59_Rad22_sf"/>
</dbReference>
<proteinExistence type="inferred from homology"/>
<dbReference type="SUPFAM" id="SSF54768">
    <property type="entry name" value="dsRNA-binding domain-like"/>
    <property type="match status" value="1"/>
</dbReference>
<feature type="compositionally biased region" description="Polar residues" evidence="6">
    <location>
        <begin position="402"/>
        <end position="412"/>
    </location>
</feature>
<comment type="similarity">
    <text evidence="1">Belongs to the RAD52 family.</text>
</comment>
<feature type="compositionally biased region" description="Polar residues" evidence="6">
    <location>
        <begin position="364"/>
        <end position="378"/>
    </location>
</feature>
<feature type="region of interest" description="Disordered" evidence="6">
    <location>
        <begin position="284"/>
        <end position="412"/>
    </location>
</feature>
<keyword evidence="2" id="KW-0227">DNA damage</keyword>
<name>A0A2T6ZHS7_TUBBO</name>
<accession>A0A2T6ZHS7</accession>
<dbReference type="STRING" id="42251.A0A2T6ZHS7"/>
<evidence type="ECO:0000256" key="4">
    <source>
        <dbReference type="ARBA" id="ARBA00023204"/>
    </source>
</evidence>
<dbReference type="EMBL" id="NESQ01000254">
    <property type="protein sequence ID" value="PUU75041.1"/>
    <property type="molecule type" value="Genomic_DNA"/>
</dbReference>
<dbReference type="OrthoDB" id="206565at2759"/>
<protein>
    <recommendedName>
        <fullName evidence="5">RAD52 homolog</fullName>
    </recommendedName>
</protein>
<dbReference type="GO" id="GO:0006312">
    <property type="term" value="P:mitotic recombination"/>
    <property type="evidence" value="ECO:0007669"/>
    <property type="project" value="TreeGrafter"/>
</dbReference>
<evidence type="ECO:0000256" key="3">
    <source>
        <dbReference type="ARBA" id="ARBA00023172"/>
    </source>
</evidence>
<evidence type="ECO:0000256" key="2">
    <source>
        <dbReference type="ARBA" id="ARBA00022763"/>
    </source>
</evidence>
<evidence type="ECO:0000256" key="6">
    <source>
        <dbReference type="SAM" id="MobiDB-lite"/>
    </source>
</evidence>
<keyword evidence="8" id="KW-1185">Reference proteome</keyword>
<keyword evidence="4" id="KW-0234">DNA repair</keyword>
<dbReference type="PANTHER" id="PTHR12132">
    <property type="entry name" value="DNA REPAIR AND RECOMBINATION PROTEIN RAD52, RAD59"/>
    <property type="match status" value="1"/>
</dbReference>
<reference evidence="7 8" key="1">
    <citation type="submission" date="2017-04" db="EMBL/GenBank/DDBJ databases">
        <title>Draft genome sequence of Tuber borchii Vittad., a whitish edible truffle.</title>
        <authorList>
            <consortium name="DOE Joint Genome Institute"/>
            <person name="Murat C."/>
            <person name="Kuo A."/>
            <person name="Barry K.W."/>
            <person name="Clum A."/>
            <person name="Dockter R.B."/>
            <person name="Fauchery L."/>
            <person name="Iotti M."/>
            <person name="Kohler A."/>
            <person name="Labutti K."/>
            <person name="Lindquist E.A."/>
            <person name="Lipzen A."/>
            <person name="Ohm R.A."/>
            <person name="Wang M."/>
            <person name="Grigoriev I.V."/>
            <person name="Zambonelli A."/>
            <person name="Martin F.M."/>
        </authorList>
    </citation>
    <scope>NUCLEOTIDE SEQUENCE [LARGE SCALE GENOMIC DNA]</scope>
    <source>
        <strain evidence="7 8">Tbo3840</strain>
    </source>
</reference>
<dbReference type="Pfam" id="PF04098">
    <property type="entry name" value="Rad52_Rad22"/>
    <property type="match status" value="1"/>
</dbReference>
<comment type="caution">
    <text evidence="7">The sequence shown here is derived from an EMBL/GenBank/DDBJ whole genome shotgun (WGS) entry which is preliminary data.</text>
</comment>
<evidence type="ECO:0000256" key="1">
    <source>
        <dbReference type="ARBA" id="ARBA00006638"/>
    </source>
</evidence>
<dbReference type="GO" id="GO:0000724">
    <property type="term" value="P:double-strand break repair via homologous recombination"/>
    <property type="evidence" value="ECO:0007669"/>
    <property type="project" value="TreeGrafter"/>
</dbReference>
<keyword evidence="3" id="KW-0233">DNA recombination</keyword>
<feature type="compositionally biased region" description="Basic and acidic residues" evidence="6">
    <location>
        <begin position="449"/>
        <end position="467"/>
    </location>
</feature>
<dbReference type="PANTHER" id="PTHR12132:SF1">
    <property type="entry name" value="DNA REPAIR PROTEIN RAD52 HOMOLOG"/>
    <property type="match status" value="1"/>
</dbReference>
<feature type="region of interest" description="Disordered" evidence="6">
    <location>
        <begin position="431"/>
        <end position="568"/>
    </location>
</feature>
<dbReference type="GO" id="GO:0005634">
    <property type="term" value="C:nucleus"/>
    <property type="evidence" value="ECO:0007669"/>
    <property type="project" value="TreeGrafter"/>
</dbReference>
<dbReference type="FunFam" id="3.30.390.80:FF:000001">
    <property type="entry name" value="DNA repair protein RAD52 homolog"/>
    <property type="match status" value="1"/>
</dbReference>
<feature type="compositionally biased region" description="Polar residues" evidence="6">
    <location>
        <begin position="492"/>
        <end position="502"/>
    </location>
</feature>